<proteinExistence type="predicted"/>
<accession>A0A133UEF6</accession>
<organism evidence="2 3">
    <name type="scientific">candidate division MSBL1 archaeon SCGC-AAA259E19</name>
    <dbReference type="NCBI Taxonomy" id="1698264"/>
    <lineage>
        <taxon>Archaea</taxon>
        <taxon>Methanobacteriati</taxon>
        <taxon>Methanobacteriota</taxon>
        <taxon>candidate division MSBL1</taxon>
    </lineage>
</organism>
<keyword evidence="3" id="KW-1185">Reference proteome</keyword>
<reference evidence="2 3" key="1">
    <citation type="journal article" date="2016" name="Sci. Rep.">
        <title>Metabolic traits of an uncultured archaeal lineage -MSBL1- from brine pools of the Red Sea.</title>
        <authorList>
            <person name="Mwirichia R."/>
            <person name="Alam I."/>
            <person name="Rashid M."/>
            <person name="Vinu M."/>
            <person name="Ba-Alawi W."/>
            <person name="Anthony Kamau A."/>
            <person name="Kamanda Ngugi D."/>
            <person name="Goker M."/>
            <person name="Klenk H.P."/>
            <person name="Bajic V."/>
            <person name="Stingl U."/>
        </authorList>
    </citation>
    <scope>NUCLEOTIDE SEQUENCE [LARGE SCALE GENOMIC DNA]</scope>
    <source>
        <strain evidence="2">SCGC-AAA259E19</strain>
    </source>
</reference>
<dbReference type="Proteomes" id="UP000070284">
    <property type="component" value="Unassembled WGS sequence"/>
</dbReference>
<evidence type="ECO:0000313" key="3">
    <source>
        <dbReference type="Proteomes" id="UP000070284"/>
    </source>
</evidence>
<comment type="caution">
    <text evidence="2">The sequence shown here is derived from an EMBL/GenBank/DDBJ whole genome shotgun (WGS) entry which is preliminary data.</text>
</comment>
<gene>
    <name evidence="2" type="ORF">AKJ65_07520</name>
</gene>
<dbReference type="Pfam" id="PF21758">
    <property type="entry name" value="PAC_bac"/>
    <property type="match status" value="1"/>
</dbReference>
<dbReference type="AlphaFoldDB" id="A0A133UEF6"/>
<evidence type="ECO:0000259" key="1">
    <source>
        <dbReference type="Pfam" id="PF21758"/>
    </source>
</evidence>
<dbReference type="InterPro" id="IPR048844">
    <property type="entry name" value="LpdD_chaperone-like"/>
</dbReference>
<dbReference type="EMBL" id="LHXO01000155">
    <property type="protein sequence ID" value="KXA92496.1"/>
    <property type="molecule type" value="Genomic_DNA"/>
</dbReference>
<sequence length="124" mass="13607">MNLSIGEGRTEVFLEGEKIGIGYLVKITGGEVHIGAVALGSFHKKSGRAYSSVMTLPGHKDDRIAKESAEIIARELRTDAVVVTGIHIDNITETEIKEIIKNSRKIVSRFINKTRSPPSHPRCL</sequence>
<feature type="domain" description="Prenylated flavin chaperone LpdD-like" evidence="1">
    <location>
        <begin position="7"/>
        <end position="114"/>
    </location>
</feature>
<evidence type="ECO:0000313" key="2">
    <source>
        <dbReference type="EMBL" id="KXA92496.1"/>
    </source>
</evidence>
<protein>
    <recommendedName>
        <fullName evidence="1">Prenylated flavin chaperone LpdD-like domain-containing protein</fullName>
    </recommendedName>
</protein>
<name>A0A133UEF6_9EURY</name>